<accession>A0A4U3L0F3</accession>
<dbReference type="SUPFAM" id="SSF47240">
    <property type="entry name" value="Ferritin-like"/>
    <property type="match status" value="1"/>
</dbReference>
<dbReference type="OrthoDB" id="9797023at2"/>
<evidence type="ECO:0000313" key="6">
    <source>
        <dbReference type="Proteomes" id="UP000305848"/>
    </source>
</evidence>
<dbReference type="InterPro" id="IPR009078">
    <property type="entry name" value="Ferritin-like_SF"/>
</dbReference>
<dbReference type="PRINTS" id="PR01346">
    <property type="entry name" value="HELNAPAPROT"/>
</dbReference>
<evidence type="ECO:0000256" key="3">
    <source>
        <dbReference type="SAM" id="Coils"/>
    </source>
</evidence>
<organism evidence="5 6">
    <name type="scientific">Ilyomonas limi</name>
    <dbReference type="NCBI Taxonomy" id="2575867"/>
    <lineage>
        <taxon>Bacteria</taxon>
        <taxon>Pseudomonadati</taxon>
        <taxon>Bacteroidota</taxon>
        <taxon>Chitinophagia</taxon>
        <taxon>Chitinophagales</taxon>
        <taxon>Chitinophagaceae</taxon>
        <taxon>Ilyomonas</taxon>
    </lineage>
</organism>
<keyword evidence="6" id="KW-1185">Reference proteome</keyword>
<proteinExistence type="inferred from homology"/>
<evidence type="ECO:0000256" key="1">
    <source>
        <dbReference type="ARBA" id="ARBA00009497"/>
    </source>
</evidence>
<protein>
    <submittedName>
        <fullName evidence="5">DNA starvation/stationary phase protection protein</fullName>
    </submittedName>
</protein>
<reference evidence="5 6" key="1">
    <citation type="submission" date="2019-05" db="EMBL/GenBank/DDBJ databases">
        <title>Panacibacter sp. strain 17mud1-8 Genome sequencing and assembly.</title>
        <authorList>
            <person name="Chhetri G."/>
        </authorList>
    </citation>
    <scope>NUCLEOTIDE SEQUENCE [LARGE SCALE GENOMIC DNA]</scope>
    <source>
        <strain evidence="5 6">17mud1-8</strain>
    </source>
</reference>
<dbReference type="Gene3D" id="1.20.1260.10">
    <property type="match status" value="1"/>
</dbReference>
<comment type="caution">
    <text evidence="5">The sequence shown here is derived from an EMBL/GenBank/DDBJ whole genome shotgun (WGS) entry which is preliminary data.</text>
</comment>
<evidence type="ECO:0000256" key="2">
    <source>
        <dbReference type="RuleBase" id="RU003875"/>
    </source>
</evidence>
<dbReference type="CDD" id="cd01043">
    <property type="entry name" value="DPS"/>
    <property type="match status" value="1"/>
</dbReference>
<dbReference type="InterPro" id="IPR002177">
    <property type="entry name" value="DPS_DNA-bd"/>
</dbReference>
<feature type="domain" description="Ferritin/DPS" evidence="4">
    <location>
        <begin position="17"/>
        <end position="156"/>
    </location>
</feature>
<dbReference type="GO" id="GO:0008199">
    <property type="term" value="F:ferric iron binding"/>
    <property type="evidence" value="ECO:0007669"/>
    <property type="project" value="InterPro"/>
</dbReference>
<dbReference type="PANTHER" id="PTHR42932:SF3">
    <property type="entry name" value="DNA PROTECTION DURING STARVATION PROTEIN"/>
    <property type="match status" value="1"/>
</dbReference>
<dbReference type="InterPro" id="IPR008331">
    <property type="entry name" value="Ferritin_DPS_dom"/>
</dbReference>
<dbReference type="Pfam" id="PF00210">
    <property type="entry name" value="Ferritin"/>
    <property type="match status" value="1"/>
</dbReference>
<dbReference type="PIRSF" id="PIRSF005900">
    <property type="entry name" value="Dps"/>
    <property type="match status" value="1"/>
</dbReference>
<dbReference type="RefSeq" id="WP_137262763.1">
    <property type="nucleotide sequence ID" value="NZ_SZQL01000013.1"/>
</dbReference>
<evidence type="ECO:0000313" key="5">
    <source>
        <dbReference type="EMBL" id="TKK66946.1"/>
    </source>
</evidence>
<comment type="similarity">
    <text evidence="1 2">Belongs to the Dps family.</text>
</comment>
<evidence type="ECO:0000259" key="4">
    <source>
        <dbReference type="Pfam" id="PF00210"/>
    </source>
</evidence>
<dbReference type="PANTHER" id="PTHR42932">
    <property type="entry name" value="GENERAL STRESS PROTEIN 20U"/>
    <property type="match status" value="1"/>
</dbReference>
<dbReference type="AlphaFoldDB" id="A0A4U3L0F3"/>
<dbReference type="Proteomes" id="UP000305848">
    <property type="component" value="Unassembled WGS sequence"/>
</dbReference>
<name>A0A4U3L0F3_9BACT</name>
<dbReference type="EMBL" id="SZQL01000013">
    <property type="protein sequence ID" value="TKK66946.1"/>
    <property type="molecule type" value="Genomic_DNA"/>
</dbReference>
<gene>
    <name evidence="5" type="ORF">FC093_15715</name>
</gene>
<feature type="coiled-coil region" evidence="3">
    <location>
        <begin position="100"/>
        <end position="134"/>
    </location>
</feature>
<keyword evidence="3" id="KW-0175">Coiled coil</keyword>
<sequence>MIANIGITEEHKQRAAQLLQRTLANEFLLYTKTRNYHWNVEGNNFVGMHEFYQRMYNELDEVFDEVAERIRMLGHYSQGRLKDFIEATDLVEQDYTNDQKTQLQNLLNDHETIIRLLRNDIDVFQEQLKDAGNADFATQLMQKHEKWAWFIRSYLK</sequence>
<dbReference type="InterPro" id="IPR012347">
    <property type="entry name" value="Ferritin-like"/>
</dbReference>